<dbReference type="EMBL" id="CP002955">
    <property type="protein sequence ID" value="AEL27573.1"/>
    <property type="molecule type" value="Genomic_DNA"/>
</dbReference>
<keyword evidence="2" id="KW-1185">Reference proteome</keyword>
<dbReference type="Proteomes" id="UP000001635">
    <property type="component" value="Chromosome"/>
</dbReference>
<gene>
    <name evidence="1" type="ordered locus">Cycma_3863</name>
</gene>
<accession>G0J5D7</accession>
<organism evidence="1 2">
    <name type="scientific">Cyclobacterium marinum (strain ATCC 25205 / DSM 745 / LMG 13164 / NCIMB 1802)</name>
    <name type="common">Flectobacillus marinus</name>
    <dbReference type="NCBI Taxonomy" id="880070"/>
    <lineage>
        <taxon>Bacteria</taxon>
        <taxon>Pseudomonadati</taxon>
        <taxon>Bacteroidota</taxon>
        <taxon>Cytophagia</taxon>
        <taxon>Cytophagales</taxon>
        <taxon>Cyclobacteriaceae</taxon>
        <taxon>Cyclobacterium</taxon>
    </lineage>
</organism>
<proteinExistence type="predicted"/>
<dbReference type="AlphaFoldDB" id="G0J5D7"/>
<evidence type="ECO:0000313" key="2">
    <source>
        <dbReference type="Proteomes" id="UP000001635"/>
    </source>
</evidence>
<name>G0J5D7_CYCMS</name>
<sequence>MAQESINLTHSHIISFKNKNKNTTISIPFLKIEVGNRSAIWC</sequence>
<dbReference type="KEGG" id="cmr:Cycma_3863"/>
<evidence type="ECO:0000313" key="1">
    <source>
        <dbReference type="EMBL" id="AEL27573.1"/>
    </source>
</evidence>
<reference evidence="2" key="1">
    <citation type="submission" date="2011-07" db="EMBL/GenBank/DDBJ databases">
        <title>The complete genome of Cyclobacterium marinum DSM 745.</title>
        <authorList>
            <person name="Lucas S."/>
            <person name="Han J."/>
            <person name="Lapidus A."/>
            <person name="Bruce D."/>
            <person name="Goodwin L."/>
            <person name="Pitluck S."/>
            <person name="Peters L."/>
            <person name="Kyrpides N."/>
            <person name="Mavromatis K."/>
            <person name="Ivanova N."/>
            <person name="Ovchinnikova G."/>
            <person name="Chertkov O."/>
            <person name="Detter J.C."/>
            <person name="Tapia R."/>
            <person name="Han C."/>
            <person name="Land M."/>
            <person name="Hauser L."/>
            <person name="Markowitz V."/>
            <person name="Cheng J.-F."/>
            <person name="Hugenholtz P."/>
            <person name="Woyke T."/>
            <person name="Wu D."/>
            <person name="Tindall B."/>
            <person name="Schuetze A."/>
            <person name="Brambilla E."/>
            <person name="Klenk H.-P."/>
            <person name="Eisen J.A."/>
        </authorList>
    </citation>
    <scope>NUCLEOTIDE SEQUENCE [LARGE SCALE GENOMIC DNA]</scope>
    <source>
        <strain evidence="2">ATCC 25205 / DSM 745 / LMG 13164 / NCIMB 1802</strain>
    </source>
</reference>
<protein>
    <submittedName>
        <fullName evidence="1">Uncharacterized protein</fullName>
    </submittedName>
</protein>
<dbReference type="HOGENOM" id="CLU_3250335_0_0_10"/>